<dbReference type="PANTHER" id="PTHR18640">
    <property type="entry name" value="SOLUTE CARRIER FAMILY 10 MEMBER 7"/>
    <property type="match status" value="1"/>
</dbReference>
<evidence type="ECO:0000313" key="3">
    <source>
        <dbReference type="Proteomes" id="UP001165090"/>
    </source>
</evidence>
<dbReference type="InterPro" id="IPR038770">
    <property type="entry name" value="Na+/solute_symporter_sf"/>
</dbReference>
<keyword evidence="1" id="KW-1133">Transmembrane helix</keyword>
<gene>
    <name evidence="2" type="primary">MTM0397</name>
    <name evidence="2" type="ORF">VaNZ11_005729</name>
</gene>
<keyword evidence="1" id="KW-0472">Membrane</keyword>
<dbReference type="Gene3D" id="1.20.1530.20">
    <property type="match status" value="1"/>
</dbReference>
<keyword evidence="1" id="KW-0812">Transmembrane</keyword>
<feature type="transmembrane region" description="Helical" evidence="1">
    <location>
        <begin position="12"/>
        <end position="34"/>
    </location>
</feature>
<feature type="transmembrane region" description="Helical" evidence="1">
    <location>
        <begin position="111"/>
        <end position="131"/>
    </location>
</feature>
<feature type="transmembrane region" description="Helical" evidence="1">
    <location>
        <begin position="330"/>
        <end position="351"/>
    </location>
</feature>
<dbReference type="PANTHER" id="PTHR18640:SF14">
    <property type="entry name" value="SODIUM BILE ACID SYMPORTER FAMILY"/>
    <property type="match status" value="1"/>
</dbReference>
<evidence type="ECO:0000313" key="2">
    <source>
        <dbReference type="EMBL" id="GLI62900.1"/>
    </source>
</evidence>
<organism evidence="2 3">
    <name type="scientific">Volvox africanus</name>
    <dbReference type="NCBI Taxonomy" id="51714"/>
    <lineage>
        <taxon>Eukaryota</taxon>
        <taxon>Viridiplantae</taxon>
        <taxon>Chlorophyta</taxon>
        <taxon>core chlorophytes</taxon>
        <taxon>Chlorophyceae</taxon>
        <taxon>CS clade</taxon>
        <taxon>Chlamydomonadales</taxon>
        <taxon>Volvocaceae</taxon>
        <taxon>Volvox</taxon>
    </lineage>
</organism>
<accession>A0ABQ5RZF5</accession>
<feature type="transmembrane region" description="Helical" evidence="1">
    <location>
        <begin position="174"/>
        <end position="191"/>
    </location>
</feature>
<feature type="transmembrane region" description="Helical" evidence="1">
    <location>
        <begin position="138"/>
        <end position="162"/>
    </location>
</feature>
<feature type="transmembrane region" description="Helical" evidence="1">
    <location>
        <begin position="78"/>
        <end position="99"/>
    </location>
</feature>
<name>A0ABQ5RZF5_9CHLO</name>
<keyword evidence="3" id="KW-1185">Reference proteome</keyword>
<sequence length="446" mass="48814">MVEVQGNPVKRFVVKQFLPLGFCVAVVFALTFPTPGNALYQFKVNGWKLVTTINMALIFFIFGITLETSELKEAMKGYKVLLLAIIHILFVTGLTGFIFIRMDFKPMEFGYGLAIFACVPTSLSSGVALVIQGYGNAALALLMTVTTNILGIFISPLVVKLILSSAIKDIKVDALDLVVKLGVSIIIPLIIGKGVREVWAPALRFAKKYKVPLYLVNQFQIVMIVWQTLSHSRYELLKQKFYDVLFAIMGAIGQHFFFLLLAILIAWVAPFLGMRMQDAERKAYIIMCAQKSLPTAAVIISYLPPGPSGDHNEHSKSAEVATGSKGLGDLGLVAIPCIVFYVMQVFIDAFLANGWASKYEKGQALQDKYAAQLAQLEKLDPDAPSLITPSGFSETEPITCGSVNNASRVPLDVQVNVQEVSDKSRLLGDVAEQSDCETVSKRIVAS</sequence>
<proteinExistence type="predicted"/>
<dbReference type="InterPro" id="IPR016833">
    <property type="entry name" value="Put_Na-Bile_cotransptr"/>
</dbReference>
<protein>
    <submittedName>
        <fullName evidence="2">Uncharacterized protein</fullName>
    </submittedName>
</protein>
<dbReference type="EMBL" id="BSDZ01000014">
    <property type="protein sequence ID" value="GLI62900.1"/>
    <property type="molecule type" value="Genomic_DNA"/>
</dbReference>
<comment type="caution">
    <text evidence="2">The sequence shown here is derived from an EMBL/GenBank/DDBJ whole genome shotgun (WGS) entry which is preliminary data.</text>
</comment>
<reference evidence="2 3" key="1">
    <citation type="journal article" date="2023" name="IScience">
        <title>Expanded male sex-determining region conserved during the evolution of homothallism in the green alga Volvox.</title>
        <authorList>
            <person name="Yamamoto K."/>
            <person name="Matsuzaki R."/>
            <person name="Mahakham W."/>
            <person name="Heman W."/>
            <person name="Sekimoto H."/>
            <person name="Kawachi M."/>
            <person name="Minakuchi Y."/>
            <person name="Toyoda A."/>
            <person name="Nozaki H."/>
        </authorList>
    </citation>
    <scope>NUCLEOTIDE SEQUENCE [LARGE SCALE GENOMIC DNA]</scope>
    <source>
        <strain evidence="2 3">NIES-4468</strain>
    </source>
</reference>
<feature type="transmembrane region" description="Helical" evidence="1">
    <location>
        <begin position="211"/>
        <end position="229"/>
    </location>
</feature>
<dbReference type="Pfam" id="PF13593">
    <property type="entry name" value="SBF_like"/>
    <property type="match status" value="1"/>
</dbReference>
<feature type="transmembrane region" description="Helical" evidence="1">
    <location>
        <begin position="46"/>
        <end position="66"/>
    </location>
</feature>
<dbReference type="Proteomes" id="UP001165090">
    <property type="component" value="Unassembled WGS sequence"/>
</dbReference>
<feature type="transmembrane region" description="Helical" evidence="1">
    <location>
        <begin position="244"/>
        <end position="272"/>
    </location>
</feature>
<evidence type="ECO:0000256" key="1">
    <source>
        <dbReference type="SAM" id="Phobius"/>
    </source>
</evidence>